<evidence type="ECO:0000313" key="2">
    <source>
        <dbReference type="Proteomes" id="UP001501444"/>
    </source>
</evidence>
<accession>A0ABP5S9H5</accession>
<evidence type="ECO:0000313" key="1">
    <source>
        <dbReference type="EMBL" id="GAA2327279.1"/>
    </source>
</evidence>
<reference evidence="2" key="1">
    <citation type="journal article" date="2019" name="Int. J. Syst. Evol. Microbiol.">
        <title>The Global Catalogue of Microorganisms (GCM) 10K type strain sequencing project: providing services to taxonomists for standard genome sequencing and annotation.</title>
        <authorList>
            <consortium name="The Broad Institute Genomics Platform"/>
            <consortium name="The Broad Institute Genome Sequencing Center for Infectious Disease"/>
            <person name="Wu L."/>
            <person name="Ma J."/>
        </authorList>
    </citation>
    <scope>NUCLEOTIDE SEQUENCE [LARGE SCALE GENOMIC DNA]</scope>
    <source>
        <strain evidence="2">JCM 3272</strain>
    </source>
</reference>
<dbReference type="EMBL" id="BAAARV010000004">
    <property type="protein sequence ID" value="GAA2327279.1"/>
    <property type="molecule type" value="Genomic_DNA"/>
</dbReference>
<sequence>MRKDGAVEKWVPFRRSRPDRVVDLVRRVAEARDPGEHGHGVEVVVEAPRTKWWKALFNRDDKLAQARIVVTREGGEVRYPFDIQLVTAYGANAAHRVGTRQGWAVSNSAGLAFVIQKGTHRTEFDFEELTAGAVAALARLRRKPRERGWRARIDRSVRRS</sequence>
<name>A0ABP5S9H5_9ACTN</name>
<keyword evidence="2" id="KW-1185">Reference proteome</keyword>
<protein>
    <submittedName>
        <fullName evidence="1">Uncharacterized protein</fullName>
    </submittedName>
</protein>
<gene>
    <name evidence="1" type="ORF">GCM10010170_002790</name>
</gene>
<comment type="caution">
    <text evidence="1">The sequence shown here is derived from an EMBL/GenBank/DDBJ whole genome shotgun (WGS) entry which is preliminary data.</text>
</comment>
<organism evidence="1 2">
    <name type="scientific">Dactylosporangium salmoneum</name>
    <dbReference type="NCBI Taxonomy" id="53361"/>
    <lineage>
        <taxon>Bacteria</taxon>
        <taxon>Bacillati</taxon>
        <taxon>Actinomycetota</taxon>
        <taxon>Actinomycetes</taxon>
        <taxon>Micromonosporales</taxon>
        <taxon>Micromonosporaceae</taxon>
        <taxon>Dactylosporangium</taxon>
    </lineage>
</organism>
<dbReference type="Proteomes" id="UP001501444">
    <property type="component" value="Unassembled WGS sequence"/>
</dbReference>
<proteinExistence type="predicted"/>